<dbReference type="PANTHER" id="PTHR13136:SF11">
    <property type="entry name" value="TESTIS-EXPRESSED PROTEIN 30"/>
    <property type="match status" value="1"/>
</dbReference>
<evidence type="ECO:0000313" key="3">
    <source>
        <dbReference type="Proteomes" id="UP000523161"/>
    </source>
</evidence>
<dbReference type="GO" id="GO:0016787">
    <property type="term" value="F:hydrolase activity"/>
    <property type="evidence" value="ECO:0007669"/>
    <property type="project" value="UniProtKB-KW"/>
</dbReference>
<dbReference type="AlphaFoldDB" id="A0A7Y5AU59"/>
<dbReference type="SUPFAM" id="SSF53474">
    <property type="entry name" value="alpha/beta-Hydrolases"/>
    <property type="match status" value="1"/>
</dbReference>
<reference evidence="2 3" key="1">
    <citation type="submission" date="2020-06" db="EMBL/GenBank/DDBJ databases">
        <title>Rheinheimera sp. nov., a marine bacterium isolated from coastal.</title>
        <authorList>
            <person name="Yu Q."/>
            <person name="Qi Y."/>
            <person name="Pu J."/>
        </authorList>
    </citation>
    <scope>NUCLEOTIDE SEQUENCE [LARGE SCALE GENOMIC DNA]</scope>
    <source>
        <strain evidence="2 3">YQF-2</strain>
    </source>
</reference>
<name>A0A7Y5AU59_9GAMM</name>
<dbReference type="Proteomes" id="UP000523161">
    <property type="component" value="Unassembled WGS sequence"/>
</dbReference>
<dbReference type="InterPro" id="IPR029058">
    <property type="entry name" value="AB_hydrolase_fold"/>
</dbReference>
<evidence type="ECO:0000313" key="2">
    <source>
        <dbReference type="EMBL" id="NRQ44109.1"/>
    </source>
</evidence>
<keyword evidence="2" id="KW-0378">Hydrolase</keyword>
<dbReference type="Pfam" id="PF20408">
    <property type="entry name" value="Abhydrolase_11"/>
    <property type="match status" value="1"/>
</dbReference>
<dbReference type="Gene3D" id="3.40.50.1820">
    <property type="entry name" value="alpha/beta hydrolase"/>
    <property type="match status" value="1"/>
</dbReference>
<dbReference type="InterPro" id="IPR026555">
    <property type="entry name" value="NSL3/Tex30"/>
</dbReference>
<sequence>MRWHLTDIIINNASQPKARLLLSHGAGAGAQSEFMQQLAQQLAAHNIEVWRFNFAYMQRFIDSDKRSLPAKMPLLQQEFMQQLDKCPADLPLFIGGKSMGGRVASLLSSHPGVEAVFAFGYPFHPPKKHSWRTEHFAALACPLFIAQGDRDAFGTKTELAAMQWPKVALHWLTDGDHDFKPRVKSGLTQQQLIAQAAQFCSRKIDEVLLAKQ</sequence>
<gene>
    <name evidence="2" type="ORF">HRH59_16315</name>
</gene>
<feature type="domain" description="KANL3/Tex30 alpha/beta hydrolase-like" evidence="1">
    <location>
        <begin position="17"/>
        <end position="204"/>
    </location>
</feature>
<protein>
    <submittedName>
        <fullName evidence="2">Alpha/beta hydrolase</fullName>
    </submittedName>
</protein>
<accession>A0A7Y5AU59</accession>
<keyword evidence="3" id="KW-1185">Reference proteome</keyword>
<comment type="caution">
    <text evidence="2">The sequence shown here is derived from an EMBL/GenBank/DDBJ whole genome shotgun (WGS) entry which is preliminary data.</text>
</comment>
<organism evidence="2 3">
    <name type="scientific">Rheinheimera lutimaris</name>
    <dbReference type="NCBI Taxonomy" id="2740584"/>
    <lineage>
        <taxon>Bacteria</taxon>
        <taxon>Pseudomonadati</taxon>
        <taxon>Pseudomonadota</taxon>
        <taxon>Gammaproteobacteria</taxon>
        <taxon>Chromatiales</taxon>
        <taxon>Chromatiaceae</taxon>
        <taxon>Rheinheimera</taxon>
    </lineage>
</organism>
<evidence type="ECO:0000259" key="1">
    <source>
        <dbReference type="Pfam" id="PF20408"/>
    </source>
</evidence>
<dbReference type="EMBL" id="JABSOD010000022">
    <property type="protein sequence ID" value="NRQ44109.1"/>
    <property type="molecule type" value="Genomic_DNA"/>
</dbReference>
<dbReference type="InterPro" id="IPR046879">
    <property type="entry name" value="KANL3/Tex30_Abhydrolase"/>
</dbReference>
<dbReference type="PANTHER" id="PTHR13136">
    <property type="entry name" value="TESTIS DEVELOPMENT PROTEIN PRTD"/>
    <property type="match status" value="1"/>
</dbReference>
<proteinExistence type="predicted"/>